<feature type="chain" id="PRO_5032643525" evidence="6">
    <location>
        <begin position="25"/>
        <end position="443"/>
    </location>
</feature>
<protein>
    <submittedName>
        <fullName evidence="7">Sugar ABC transporter substrate-binding protein</fullName>
    </submittedName>
</protein>
<feature type="compositionally biased region" description="Basic and acidic residues" evidence="5">
    <location>
        <begin position="31"/>
        <end position="40"/>
    </location>
</feature>
<evidence type="ECO:0000256" key="4">
    <source>
        <dbReference type="ARBA" id="ARBA00022729"/>
    </source>
</evidence>
<evidence type="ECO:0000256" key="1">
    <source>
        <dbReference type="ARBA" id="ARBA00004196"/>
    </source>
</evidence>
<dbReference type="Proteomes" id="UP000593601">
    <property type="component" value="Chromosome"/>
</dbReference>
<dbReference type="InterPro" id="IPR050490">
    <property type="entry name" value="Bact_solute-bd_prot1"/>
</dbReference>
<keyword evidence="4 6" id="KW-0732">Signal</keyword>
<feature type="signal peptide" evidence="6">
    <location>
        <begin position="1"/>
        <end position="24"/>
    </location>
</feature>
<evidence type="ECO:0000256" key="2">
    <source>
        <dbReference type="ARBA" id="ARBA00008520"/>
    </source>
</evidence>
<dbReference type="InterPro" id="IPR006059">
    <property type="entry name" value="SBP"/>
</dbReference>
<accession>A0A7M2RJL4</accession>
<proteinExistence type="inferred from homology"/>
<keyword evidence="3" id="KW-0813">Transport</keyword>
<organism evidence="7 8">
    <name type="scientific">Blautia liquoris</name>
    <dbReference type="NCBI Taxonomy" id="2779518"/>
    <lineage>
        <taxon>Bacteria</taxon>
        <taxon>Bacillati</taxon>
        <taxon>Bacillota</taxon>
        <taxon>Clostridia</taxon>
        <taxon>Lachnospirales</taxon>
        <taxon>Lachnospiraceae</taxon>
        <taxon>Blautia</taxon>
    </lineage>
</organism>
<dbReference type="RefSeq" id="WP_193736648.1">
    <property type="nucleotide sequence ID" value="NZ_CP063304.1"/>
</dbReference>
<dbReference type="GO" id="GO:0030313">
    <property type="term" value="C:cell envelope"/>
    <property type="evidence" value="ECO:0007669"/>
    <property type="project" value="UniProtKB-SubCell"/>
</dbReference>
<gene>
    <name evidence="7" type="ORF">INP51_05105</name>
</gene>
<dbReference type="CDD" id="cd13585">
    <property type="entry name" value="PBP2_TMBP_like"/>
    <property type="match status" value="1"/>
</dbReference>
<dbReference type="PROSITE" id="PS51257">
    <property type="entry name" value="PROKAR_LIPOPROTEIN"/>
    <property type="match status" value="1"/>
</dbReference>
<reference evidence="7 8" key="1">
    <citation type="submission" date="2020-10" db="EMBL/GenBank/DDBJ databases">
        <title>Blautia liquoris sp.nov., isolated from the mud in a fermentation cellar used for the production of Chinese strong-flavoured liquor.</title>
        <authorList>
            <person name="Lu L."/>
        </authorList>
    </citation>
    <scope>NUCLEOTIDE SEQUENCE [LARGE SCALE GENOMIC DNA]</scope>
    <source>
        <strain evidence="7 8">LZLJ-3</strain>
    </source>
</reference>
<dbReference type="SUPFAM" id="SSF53850">
    <property type="entry name" value="Periplasmic binding protein-like II"/>
    <property type="match status" value="1"/>
</dbReference>
<evidence type="ECO:0000256" key="6">
    <source>
        <dbReference type="SAM" id="SignalP"/>
    </source>
</evidence>
<evidence type="ECO:0000313" key="8">
    <source>
        <dbReference type="Proteomes" id="UP000593601"/>
    </source>
</evidence>
<comment type="similarity">
    <text evidence="2">Belongs to the bacterial solute-binding protein 1 family.</text>
</comment>
<dbReference type="Pfam" id="PF01547">
    <property type="entry name" value="SBP_bac_1"/>
    <property type="match status" value="1"/>
</dbReference>
<dbReference type="PANTHER" id="PTHR43649">
    <property type="entry name" value="ARABINOSE-BINDING PROTEIN-RELATED"/>
    <property type="match status" value="1"/>
</dbReference>
<comment type="subcellular location">
    <subcellularLocation>
        <location evidence="1">Cell envelope</location>
    </subcellularLocation>
</comment>
<evidence type="ECO:0000256" key="5">
    <source>
        <dbReference type="SAM" id="MobiDB-lite"/>
    </source>
</evidence>
<feature type="region of interest" description="Disordered" evidence="5">
    <location>
        <begin position="28"/>
        <end position="51"/>
    </location>
</feature>
<dbReference type="KEGG" id="bliq:INP51_05105"/>
<name>A0A7M2RJL4_9FIRM</name>
<dbReference type="Gene3D" id="3.40.190.10">
    <property type="entry name" value="Periplasmic binding protein-like II"/>
    <property type="match status" value="1"/>
</dbReference>
<dbReference type="AlphaFoldDB" id="A0A7M2RJL4"/>
<dbReference type="PANTHER" id="PTHR43649:SF31">
    <property type="entry name" value="SN-GLYCEROL-3-PHOSPHATE-BINDING PERIPLASMIC PROTEIN UGPB"/>
    <property type="match status" value="1"/>
</dbReference>
<evidence type="ECO:0000313" key="7">
    <source>
        <dbReference type="EMBL" id="QOV20328.1"/>
    </source>
</evidence>
<keyword evidence="8" id="KW-1185">Reference proteome</keyword>
<dbReference type="EMBL" id="CP063304">
    <property type="protein sequence ID" value="QOV20328.1"/>
    <property type="molecule type" value="Genomic_DNA"/>
</dbReference>
<evidence type="ECO:0000256" key="3">
    <source>
        <dbReference type="ARBA" id="ARBA00022448"/>
    </source>
</evidence>
<sequence length="443" mass="48466">MYKKTRKAMALSLAAMMAATTMFAGCGSSNDSKKDNKQDSKQNSSSGSSKKAEEVTLTFPVWDLASTPYLNDIVDGFEAKHENIKINIVDIAASEYVSKLSTMLNGGADCDIVYIKDPDGTPSFADKGQLEDLTSYVEADSLDTAKFVGYDDFNLDKKQTALPFKTDYYVLYYNKDIFDAANVAYPSNDMTWSDWEEMSEKLTSGEGADKIYGGYLHTWQACVQNWAVQDGKHTILDTDYSFMKPAYEMALRMQEAGTIMDYSTLKTGNIAYASPFQQGTVATLPMGTWFSSTMIAKVNAGETDVNWGIATLPHPDGVEAGNTIGSTTPMGVNANSKHKEEAWEFIKYACGEEGSQKLIANGQMPAYQDEKTLDSLAALDGMPEGAAEAMATKSIVFDRPIDSNSAEVNQMLSEEHSLIMIGEKSIDDVLAEMGTRSEEIQGK</sequence>